<gene>
    <name evidence="4" type="ORF">JIN81_01585</name>
</gene>
<evidence type="ECO:0000256" key="1">
    <source>
        <dbReference type="SAM" id="MobiDB-lite"/>
    </source>
</evidence>
<proteinExistence type="predicted"/>
<dbReference type="RefSeq" id="WP_200275613.1">
    <property type="nucleotide sequence ID" value="NZ_JAENII010000001.1"/>
</dbReference>
<dbReference type="PANTHER" id="PTHR10827:SF85">
    <property type="entry name" value="CALCIUM-BINDING PROTEIN"/>
    <property type="match status" value="1"/>
</dbReference>
<dbReference type="SUPFAM" id="SSF47473">
    <property type="entry name" value="EF-hand"/>
    <property type="match status" value="1"/>
</dbReference>
<comment type="caution">
    <text evidence="4">The sequence shown here is derived from an EMBL/GenBank/DDBJ whole genome shotgun (WGS) entry which is preliminary data.</text>
</comment>
<feature type="compositionally biased region" description="Gly residues" evidence="1">
    <location>
        <begin position="150"/>
        <end position="184"/>
    </location>
</feature>
<dbReference type="PANTHER" id="PTHR10827">
    <property type="entry name" value="RETICULOCALBIN"/>
    <property type="match status" value="1"/>
</dbReference>
<keyword evidence="5" id="KW-1185">Reference proteome</keyword>
<accession>A0A934RBR4</accession>
<dbReference type="PROSITE" id="PS50222">
    <property type="entry name" value="EF_HAND_2"/>
    <property type="match status" value="1"/>
</dbReference>
<feature type="compositionally biased region" description="Basic and acidic residues" evidence="1">
    <location>
        <begin position="24"/>
        <end position="128"/>
    </location>
</feature>
<evidence type="ECO:0000259" key="3">
    <source>
        <dbReference type="PROSITE" id="PS50222"/>
    </source>
</evidence>
<feature type="region of interest" description="Disordered" evidence="1">
    <location>
        <begin position="19"/>
        <end position="184"/>
    </location>
</feature>
<keyword evidence="2" id="KW-0732">Signal</keyword>
<evidence type="ECO:0000313" key="4">
    <source>
        <dbReference type="EMBL" id="MBK1825696.1"/>
    </source>
</evidence>
<feature type="domain" description="EF-hand" evidence="3">
    <location>
        <begin position="100"/>
        <end position="135"/>
    </location>
</feature>
<sequence length="184" mass="19376">MKARIICSTLAILTAGSLSAIAQEGDKGPRKDRGERPIPPEVLEKFDANKDGKLDADERKAAGEARKAQMEKRRAAMLEKYDADKDGKLDETEREQMRSDMEAKRKEILEKYDADKDGKLSPDERKAAIDAGEQIPPRPMAGRGGEGRGKGGPGAGGPGRGKGGPGAGGEGRGKGGPGKPKGGQ</sequence>
<dbReference type="Pfam" id="PF13202">
    <property type="entry name" value="EF-hand_5"/>
    <property type="match status" value="3"/>
</dbReference>
<dbReference type="InterPro" id="IPR002048">
    <property type="entry name" value="EF_hand_dom"/>
</dbReference>
<dbReference type="EMBL" id="JAENII010000001">
    <property type="protein sequence ID" value="MBK1825696.1"/>
    <property type="molecule type" value="Genomic_DNA"/>
</dbReference>
<name>A0A934RBR4_9BACT</name>
<organism evidence="4 5">
    <name type="scientific">Haloferula rosea</name>
    <dbReference type="NCBI Taxonomy" id="490093"/>
    <lineage>
        <taxon>Bacteria</taxon>
        <taxon>Pseudomonadati</taxon>
        <taxon>Verrucomicrobiota</taxon>
        <taxon>Verrucomicrobiia</taxon>
        <taxon>Verrucomicrobiales</taxon>
        <taxon>Verrucomicrobiaceae</taxon>
        <taxon>Haloferula</taxon>
    </lineage>
</organism>
<protein>
    <recommendedName>
        <fullName evidence="3">EF-hand domain-containing protein</fullName>
    </recommendedName>
</protein>
<dbReference type="GO" id="GO:0005509">
    <property type="term" value="F:calcium ion binding"/>
    <property type="evidence" value="ECO:0007669"/>
    <property type="project" value="InterPro"/>
</dbReference>
<evidence type="ECO:0000256" key="2">
    <source>
        <dbReference type="SAM" id="SignalP"/>
    </source>
</evidence>
<feature type="chain" id="PRO_5037658320" description="EF-hand domain-containing protein" evidence="2">
    <location>
        <begin position="23"/>
        <end position="184"/>
    </location>
</feature>
<dbReference type="Gene3D" id="1.10.238.10">
    <property type="entry name" value="EF-hand"/>
    <property type="match status" value="1"/>
</dbReference>
<dbReference type="Proteomes" id="UP000658278">
    <property type="component" value="Unassembled WGS sequence"/>
</dbReference>
<evidence type="ECO:0000313" key="5">
    <source>
        <dbReference type="Proteomes" id="UP000658278"/>
    </source>
</evidence>
<reference evidence="4" key="1">
    <citation type="submission" date="2021-01" db="EMBL/GenBank/DDBJ databases">
        <title>Modified the classification status of verrucomicrobia.</title>
        <authorList>
            <person name="Feng X."/>
        </authorList>
    </citation>
    <scope>NUCLEOTIDE SEQUENCE</scope>
    <source>
        <strain evidence="4">KCTC 22201</strain>
    </source>
</reference>
<feature type="signal peptide" evidence="2">
    <location>
        <begin position="1"/>
        <end position="22"/>
    </location>
</feature>
<dbReference type="InterPro" id="IPR011992">
    <property type="entry name" value="EF-hand-dom_pair"/>
</dbReference>
<dbReference type="AlphaFoldDB" id="A0A934RBR4"/>